<name>A0AA35VCY3_LACSI</name>
<feature type="chain" id="PRO_5041378593" description="JmjC domain-containing protein" evidence="1">
    <location>
        <begin position="20"/>
        <end position="220"/>
    </location>
</feature>
<dbReference type="GO" id="GO:0005634">
    <property type="term" value="C:nucleus"/>
    <property type="evidence" value="ECO:0007669"/>
    <property type="project" value="TreeGrafter"/>
</dbReference>
<dbReference type="Pfam" id="PF02373">
    <property type="entry name" value="JmjC"/>
    <property type="match status" value="1"/>
</dbReference>
<keyword evidence="1" id="KW-0732">Signal</keyword>
<accession>A0AA35VCY3</accession>
<dbReference type="Gene3D" id="2.60.120.650">
    <property type="entry name" value="Cupin"/>
    <property type="match status" value="1"/>
</dbReference>
<dbReference type="Proteomes" id="UP001177003">
    <property type="component" value="Chromosome 0"/>
</dbReference>
<feature type="signal peptide" evidence="1">
    <location>
        <begin position="1"/>
        <end position="19"/>
    </location>
</feature>
<dbReference type="SUPFAM" id="SSF51197">
    <property type="entry name" value="Clavaminate synthase-like"/>
    <property type="match status" value="1"/>
</dbReference>
<dbReference type="InterPro" id="IPR003347">
    <property type="entry name" value="JmjC_dom"/>
</dbReference>
<reference evidence="3" key="1">
    <citation type="submission" date="2023-04" db="EMBL/GenBank/DDBJ databases">
        <authorList>
            <person name="Vijverberg K."/>
            <person name="Xiong W."/>
            <person name="Schranz E."/>
        </authorList>
    </citation>
    <scope>NUCLEOTIDE SEQUENCE</scope>
</reference>
<dbReference type="PROSITE" id="PS51184">
    <property type="entry name" value="JMJC"/>
    <property type="match status" value="1"/>
</dbReference>
<feature type="domain" description="JmjC" evidence="2">
    <location>
        <begin position="1"/>
        <end position="171"/>
    </location>
</feature>
<evidence type="ECO:0000313" key="4">
    <source>
        <dbReference type="Proteomes" id="UP001177003"/>
    </source>
</evidence>
<sequence length="220" mass="23717">MLTWQLILGGIWVIDGALSSNKVQASALITYICQNLITATKSVGNSDYTVVLRGDSTLRGHFPEWVEEKTTGRIPAISVSSISIQLLCNGGPTTVCEHLCNLQKVSQLSFKILKSEGVPVCRASQGCGEFIITFPRAYHAGFSCGFNFVEAVNVVPVDWLEHGQVGLHQALIAGPDEEADDGGDRLHSFLIASPDKAADGGRRPPYQTTQLTNFMSIGSH</sequence>
<evidence type="ECO:0000259" key="2">
    <source>
        <dbReference type="PROSITE" id="PS51184"/>
    </source>
</evidence>
<dbReference type="GO" id="GO:0034647">
    <property type="term" value="F:histone H3K4me/H3K4me2/H3K4me3 demethylase activity"/>
    <property type="evidence" value="ECO:0007669"/>
    <property type="project" value="TreeGrafter"/>
</dbReference>
<dbReference type="EMBL" id="OX465086">
    <property type="protein sequence ID" value="CAI9260452.1"/>
    <property type="molecule type" value="Genomic_DNA"/>
</dbReference>
<protein>
    <recommendedName>
        <fullName evidence="2">JmjC domain-containing protein</fullName>
    </recommendedName>
</protein>
<dbReference type="AlphaFoldDB" id="A0AA35VCY3"/>
<organism evidence="3 4">
    <name type="scientific">Lactuca saligna</name>
    <name type="common">Willowleaf lettuce</name>
    <dbReference type="NCBI Taxonomy" id="75948"/>
    <lineage>
        <taxon>Eukaryota</taxon>
        <taxon>Viridiplantae</taxon>
        <taxon>Streptophyta</taxon>
        <taxon>Embryophyta</taxon>
        <taxon>Tracheophyta</taxon>
        <taxon>Spermatophyta</taxon>
        <taxon>Magnoliopsida</taxon>
        <taxon>eudicotyledons</taxon>
        <taxon>Gunneridae</taxon>
        <taxon>Pentapetalae</taxon>
        <taxon>asterids</taxon>
        <taxon>campanulids</taxon>
        <taxon>Asterales</taxon>
        <taxon>Asteraceae</taxon>
        <taxon>Cichorioideae</taxon>
        <taxon>Cichorieae</taxon>
        <taxon>Lactucinae</taxon>
        <taxon>Lactuca</taxon>
    </lineage>
</organism>
<proteinExistence type="predicted"/>
<dbReference type="PANTHER" id="PTHR10694:SF105">
    <property type="entry name" value="LYSINE-SPECIFIC DEMETHYLASE JMJ14"/>
    <property type="match status" value="1"/>
</dbReference>
<dbReference type="GO" id="GO:0010468">
    <property type="term" value="P:regulation of gene expression"/>
    <property type="evidence" value="ECO:0007669"/>
    <property type="project" value="TreeGrafter"/>
</dbReference>
<dbReference type="GO" id="GO:0000785">
    <property type="term" value="C:chromatin"/>
    <property type="evidence" value="ECO:0007669"/>
    <property type="project" value="TreeGrafter"/>
</dbReference>
<dbReference type="SMART" id="SM00558">
    <property type="entry name" value="JmjC"/>
    <property type="match status" value="1"/>
</dbReference>
<evidence type="ECO:0000313" key="3">
    <source>
        <dbReference type="EMBL" id="CAI9260452.1"/>
    </source>
</evidence>
<gene>
    <name evidence="3" type="ORF">LSALG_LOCUS1288</name>
</gene>
<evidence type="ECO:0000256" key="1">
    <source>
        <dbReference type="SAM" id="SignalP"/>
    </source>
</evidence>
<dbReference type="PANTHER" id="PTHR10694">
    <property type="entry name" value="LYSINE-SPECIFIC DEMETHYLASE"/>
    <property type="match status" value="1"/>
</dbReference>
<keyword evidence="4" id="KW-1185">Reference proteome</keyword>